<gene>
    <name evidence="1" type="ORF">U0070_003011</name>
</gene>
<sequence length="114" mass="12243">MHAQAETTKQLKVVTCERGALSPHGMATGQGRVLSDAKRGRHSLHSRSCCHEGVEVILLLFLAFLSPLVLVCKKQGVGRGDGLAHQALGARIQFLNDLVVLCDDITLCVGSRQV</sequence>
<dbReference type="EMBL" id="JBBHLL010000353">
    <property type="protein sequence ID" value="KAK7805078.1"/>
    <property type="molecule type" value="Genomic_DNA"/>
</dbReference>
<accession>A0AAW0HSM9</accession>
<reference evidence="1 2" key="1">
    <citation type="journal article" date="2023" name="bioRxiv">
        <title>Conserved and derived expression patterns and positive selection on dental genes reveal complex evolutionary context of ever-growing rodent molars.</title>
        <authorList>
            <person name="Calamari Z.T."/>
            <person name="Song A."/>
            <person name="Cohen E."/>
            <person name="Akter M."/>
            <person name="Roy R.D."/>
            <person name="Hallikas O."/>
            <person name="Christensen M.M."/>
            <person name="Li P."/>
            <person name="Marangoni P."/>
            <person name="Jernvall J."/>
            <person name="Klein O.D."/>
        </authorList>
    </citation>
    <scope>NUCLEOTIDE SEQUENCE [LARGE SCALE GENOMIC DNA]</scope>
    <source>
        <strain evidence="1">V071</strain>
    </source>
</reference>
<dbReference type="AlphaFoldDB" id="A0AAW0HSM9"/>
<dbReference type="Proteomes" id="UP001488838">
    <property type="component" value="Unassembled WGS sequence"/>
</dbReference>
<evidence type="ECO:0000313" key="2">
    <source>
        <dbReference type="Proteomes" id="UP001488838"/>
    </source>
</evidence>
<keyword evidence="2" id="KW-1185">Reference proteome</keyword>
<name>A0AAW0HSM9_MYOGA</name>
<comment type="caution">
    <text evidence="1">The sequence shown here is derived from an EMBL/GenBank/DDBJ whole genome shotgun (WGS) entry which is preliminary data.</text>
</comment>
<protein>
    <submittedName>
        <fullName evidence="1">Uncharacterized protein</fullName>
    </submittedName>
</protein>
<proteinExistence type="predicted"/>
<organism evidence="1 2">
    <name type="scientific">Myodes glareolus</name>
    <name type="common">Bank vole</name>
    <name type="synonym">Clethrionomys glareolus</name>
    <dbReference type="NCBI Taxonomy" id="447135"/>
    <lineage>
        <taxon>Eukaryota</taxon>
        <taxon>Metazoa</taxon>
        <taxon>Chordata</taxon>
        <taxon>Craniata</taxon>
        <taxon>Vertebrata</taxon>
        <taxon>Euteleostomi</taxon>
        <taxon>Mammalia</taxon>
        <taxon>Eutheria</taxon>
        <taxon>Euarchontoglires</taxon>
        <taxon>Glires</taxon>
        <taxon>Rodentia</taxon>
        <taxon>Myomorpha</taxon>
        <taxon>Muroidea</taxon>
        <taxon>Cricetidae</taxon>
        <taxon>Arvicolinae</taxon>
        <taxon>Myodes</taxon>
    </lineage>
</organism>
<evidence type="ECO:0000313" key="1">
    <source>
        <dbReference type="EMBL" id="KAK7805078.1"/>
    </source>
</evidence>